<evidence type="ECO:0000256" key="3">
    <source>
        <dbReference type="ARBA" id="ARBA00022801"/>
    </source>
</evidence>
<feature type="domain" description="Sulfatase N-terminal" evidence="5">
    <location>
        <begin position="31"/>
        <end position="403"/>
    </location>
</feature>
<gene>
    <name evidence="6" type="ORF">IPV69_11410</name>
</gene>
<dbReference type="AlphaFoldDB" id="A0A7M2X414"/>
<dbReference type="PANTHER" id="PTHR42693">
    <property type="entry name" value="ARYLSULFATASE FAMILY MEMBER"/>
    <property type="match status" value="1"/>
</dbReference>
<dbReference type="Pfam" id="PF00884">
    <property type="entry name" value="Sulfatase"/>
    <property type="match status" value="1"/>
</dbReference>
<dbReference type="Gene3D" id="3.30.1120.10">
    <property type="match status" value="1"/>
</dbReference>
<keyword evidence="7" id="KW-1185">Reference proteome</keyword>
<dbReference type="InterPro" id="IPR050738">
    <property type="entry name" value="Sulfatase"/>
</dbReference>
<comment type="similarity">
    <text evidence="1">Belongs to the sulfatase family.</text>
</comment>
<dbReference type="Gene3D" id="3.40.720.10">
    <property type="entry name" value="Alkaline Phosphatase, subunit A"/>
    <property type="match status" value="1"/>
</dbReference>
<evidence type="ECO:0000313" key="7">
    <source>
        <dbReference type="Proteomes" id="UP000593765"/>
    </source>
</evidence>
<dbReference type="EMBL" id="CP063458">
    <property type="protein sequence ID" value="QOV92405.1"/>
    <property type="molecule type" value="Genomic_DNA"/>
</dbReference>
<organism evidence="6 7">
    <name type="scientific">Humisphaera borealis</name>
    <dbReference type="NCBI Taxonomy" id="2807512"/>
    <lineage>
        <taxon>Bacteria</taxon>
        <taxon>Pseudomonadati</taxon>
        <taxon>Planctomycetota</taxon>
        <taxon>Phycisphaerae</taxon>
        <taxon>Tepidisphaerales</taxon>
        <taxon>Tepidisphaeraceae</taxon>
        <taxon>Humisphaera</taxon>
    </lineage>
</organism>
<dbReference type="CDD" id="cd16143">
    <property type="entry name" value="ARS_like"/>
    <property type="match status" value="1"/>
</dbReference>
<dbReference type="Proteomes" id="UP000593765">
    <property type="component" value="Chromosome"/>
</dbReference>
<evidence type="ECO:0000256" key="4">
    <source>
        <dbReference type="ARBA" id="ARBA00022837"/>
    </source>
</evidence>
<accession>A0A7M2X414</accession>
<keyword evidence="4" id="KW-0106">Calcium</keyword>
<sequence>MGLLPAVVLAAEPVTVAAEPLTPAVPAAQRPNIVLILADDLGYGDLGCYNADAKVPTPHLDRLAREGMRLTDAHSASTVCTPSRYSLMTGRMCFRTGYRGGVYTGVGGPGLIEKDRLTLPGMLRDQGYATACVGKWHIGLTFPTADGTAAHALKIDNPPAGPARELERIRRVDFGKPIADGPVHRGFDYFFGTACCPGTDWLYAFIENDRVPVPPVRTLDASTLPKHPYANDCRRGLIAPGYDLEMLDLVFLERSKAWLDGQVKRDPKQPFFLYHSMQAVHLPSFAAPAFKGKTNAGPHGDFIAEMDFIVGELRATLQKLGVADNTLILFSSDNGPETTTAIHMRGDFNHDPARPWRGVKRDNWEGGHRVPLIAHWPSRIKPGFSDATVCLTDVLATCAHLIGAKLPENAAEDSFSFLPELTGAPADRPRRDYTIHQTISLAMAIRRGEWKYLDHRGSGGNSYENGELKPFALPDTAPDAPGQLYNLKADPGETTNLYFKHPEIARELKALLEASKAAGRSVGKGKVRP</sequence>
<evidence type="ECO:0000259" key="5">
    <source>
        <dbReference type="Pfam" id="PF00884"/>
    </source>
</evidence>
<reference evidence="6 7" key="1">
    <citation type="submission" date="2020-10" db="EMBL/GenBank/DDBJ databases">
        <title>Wide distribution of Phycisphaera-like planctomycetes from WD2101 soil group in peatlands and genome analysis of the first cultivated representative.</title>
        <authorList>
            <person name="Dedysh S.N."/>
            <person name="Beletsky A.V."/>
            <person name="Ivanova A."/>
            <person name="Kulichevskaya I.S."/>
            <person name="Suzina N.E."/>
            <person name="Philippov D.A."/>
            <person name="Rakitin A.L."/>
            <person name="Mardanov A.V."/>
            <person name="Ravin N.V."/>
        </authorList>
    </citation>
    <scope>NUCLEOTIDE SEQUENCE [LARGE SCALE GENOMIC DNA]</scope>
    <source>
        <strain evidence="6 7">M1803</strain>
    </source>
</reference>
<evidence type="ECO:0000256" key="1">
    <source>
        <dbReference type="ARBA" id="ARBA00008779"/>
    </source>
</evidence>
<dbReference type="SUPFAM" id="SSF53649">
    <property type="entry name" value="Alkaline phosphatase-like"/>
    <property type="match status" value="1"/>
</dbReference>
<evidence type="ECO:0000313" key="6">
    <source>
        <dbReference type="EMBL" id="QOV92405.1"/>
    </source>
</evidence>
<dbReference type="PROSITE" id="PS00149">
    <property type="entry name" value="SULFATASE_2"/>
    <property type="match status" value="1"/>
</dbReference>
<dbReference type="InterPro" id="IPR017850">
    <property type="entry name" value="Alkaline_phosphatase_core_sf"/>
</dbReference>
<proteinExistence type="inferred from homology"/>
<protein>
    <submittedName>
        <fullName evidence="6">Sulfatase-like hydrolase/transferase</fullName>
    </submittedName>
</protein>
<name>A0A7M2X414_9BACT</name>
<keyword evidence="2" id="KW-0479">Metal-binding</keyword>
<dbReference type="GO" id="GO:0046872">
    <property type="term" value="F:metal ion binding"/>
    <property type="evidence" value="ECO:0007669"/>
    <property type="project" value="UniProtKB-KW"/>
</dbReference>
<dbReference type="KEGG" id="hbs:IPV69_11410"/>
<evidence type="ECO:0000256" key="2">
    <source>
        <dbReference type="ARBA" id="ARBA00022723"/>
    </source>
</evidence>
<dbReference type="InterPro" id="IPR000917">
    <property type="entry name" value="Sulfatase_N"/>
</dbReference>
<keyword evidence="3 6" id="KW-0378">Hydrolase</keyword>
<dbReference type="PANTHER" id="PTHR42693:SF53">
    <property type="entry name" value="ENDO-4-O-SULFATASE"/>
    <property type="match status" value="1"/>
</dbReference>
<dbReference type="InterPro" id="IPR024607">
    <property type="entry name" value="Sulfatase_CS"/>
</dbReference>
<dbReference type="GO" id="GO:0004065">
    <property type="term" value="F:arylsulfatase activity"/>
    <property type="evidence" value="ECO:0007669"/>
    <property type="project" value="TreeGrafter"/>
</dbReference>